<protein>
    <submittedName>
        <fullName evidence="1">Uncharacterized protein</fullName>
    </submittedName>
</protein>
<proteinExistence type="predicted"/>
<dbReference type="Proteomes" id="UP000325755">
    <property type="component" value="Chromosome"/>
</dbReference>
<organism evidence="1 2">
    <name type="scientific">Candidatus Methylospira mobilis</name>
    <dbReference type="NCBI Taxonomy" id="1808979"/>
    <lineage>
        <taxon>Bacteria</taxon>
        <taxon>Pseudomonadati</taxon>
        <taxon>Pseudomonadota</taxon>
        <taxon>Gammaproteobacteria</taxon>
        <taxon>Methylococcales</taxon>
        <taxon>Methylococcaceae</taxon>
        <taxon>Candidatus Methylospira</taxon>
    </lineage>
</organism>
<dbReference type="RefSeq" id="WP_153249462.1">
    <property type="nucleotide sequence ID" value="NZ_CP044205.1"/>
</dbReference>
<keyword evidence="2" id="KW-1185">Reference proteome</keyword>
<dbReference type="InParanoid" id="A0A5Q0BMY3"/>
<reference evidence="1 2" key="1">
    <citation type="submission" date="2019-09" db="EMBL/GenBank/DDBJ databases">
        <title>Ecophysiology of the spiral-shaped methanotroph Methylospira mobilis as revealed by the complete genome sequence.</title>
        <authorList>
            <person name="Oshkin I.Y."/>
            <person name="Dedysh S.N."/>
            <person name="Miroshnikov K."/>
            <person name="Danilova O.V."/>
            <person name="Hakobyan A."/>
            <person name="Liesack W."/>
        </authorList>
    </citation>
    <scope>NUCLEOTIDE SEQUENCE [LARGE SCALE GENOMIC DNA]</scope>
    <source>
        <strain evidence="1 2">Shm1</strain>
    </source>
</reference>
<gene>
    <name evidence="1" type="ORF">F6R98_13325</name>
</gene>
<dbReference type="OrthoDB" id="9826272at2"/>
<evidence type="ECO:0000313" key="2">
    <source>
        <dbReference type="Proteomes" id="UP000325755"/>
    </source>
</evidence>
<dbReference type="AlphaFoldDB" id="A0A5Q0BMY3"/>
<dbReference type="KEGG" id="mmob:F6R98_13325"/>
<name>A0A5Q0BMY3_9GAMM</name>
<evidence type="ECO:0000313" key="1">
    <source>
        <dbReference type="EMBL" id="QFY43478.1"/>
    </source>
</evidence>
<dbReference type="EMBL" id="CP044205">
    <property type="protein sequence ID" value="QFY43478.1"/>
    <property type="molecule type" value="Genomic_DNA"/>
</dbReference>
<accession>A0A5Q0BMY3</accession>
<sequence>MNIVLTVVNNDVNLASQQVLAYLKPQGSNSDWLSSAWAACSPQTGGGSSTLPAITNDVEAYATWSNNMNKTAMVSIPNQYMSTISQSGNVVQLGQPVLDATDLTAQQSGVTNTTSITDMYVVWCVNNSSVCKPANPMMNTGISSFELTQSVYFTIGSQTKTQTFIVQNWTALSQIPLASNLVSADIVVAMNKSTNTPTFTITNQKYS</sequence>